<proteinExistence type="predicted"/>
<accession>A0A5C5UHZ2</accession>
<gene>
    <name evidence="2" type="ORF">FRX94_07330</name>
</gene>
<sequence>MEPEFKAHNFVHGAERIRTILDQTELEYPTLDSLPTPSALTFYKGVAATAAVLFVDIRSSQDLPLLMDSSSVAKLYSAFMGEMVSVCAGECHCQDVNVVGDKMWAVFRTPLREDIDRVFYCARVAHSMVIILNRELQYRELSPIEVGFGLAWGDICMNRPLALSPSNGGAVYSGEVINRAATLASQASLTHADHPLLVDEAVYQNLDSVNQQWLTWNERSECWHGNVVDEYINAWTLANYD</sequence>
<dbReference type="PROSITE" id="PS50125">
    <property type="entry name" value="GUANYLATE_CYCLASE_2"/>
    <property type="match status" value="1"/>
</dbReference>
<dbReference type="GO" id="GO:0004016">
    <property type="term" value="F:adenylate cyclase activity"/>
    <property type="evidence" value="ECO:0007669"/>
    <property type="project" value="UniProtKB-ARBA"/>
</dbReference>
<dbReference type="GO" id="GO:0009190">
    <property type="term" value="P:cyclic nucleotide biosynthetic process"/>
    <property type="evidence" value="ECO:0007669"/>
    <property type="project" value="InterPro"/>
</dbReference>
<evidence type="ECO:0000313" key="2">
    <source>
        <dbReference type="EMBL" id="TWT24945.1"/>
    </source>
</evidence>
<dbReference type="OrthoDB" id="8776790at2"/>
<dbReference type="InterPro" id="IPR001054">
    <property type="entry name" value="A/G_cyclase"/>
</dbReference>
<organism evidence="2 3">
    <name type="scientific">Corynebacterium canis</name>
    <dbReference type="NCBI Taxonomy" id="679663"/>
    <lineage>
        <taxon>Bacteria</taxon>
        <taxon>Bacillati</taxon>
        <taxon>Actinomycetota</taxon>
        <taxon>Actinomycetes</taxon>
        <taxon>Mycobacteriales</taxon>
        <taxon>Corynebacteriaceae</taxon>
        <taxon>Corynebacterium</taxon>
    </lineage>
</organism>
<dbReference type="SUPFAM" id="SSF55073">
    <property type="entry name" value="Nucleotide cyclase"/>
    <property type="match status" value="1"/>
</dbReference>
<dbReference type="Pfam" id="PF00211">
    <property type="entry name" value="Guanylate_cyc"/>
    <property type="match status" value="1"/>
</dbReference>
<keyword evidence="3" id="KW-1185">Reference proteome</keyword>
<feature type="domain" description="Guanylate cyclase" evidence="1">
    <location>
        <begin position="51"/>
        <end position="184"/>
    </location>
</feature>
<dbReference type="EMBL" id="VOHM01000014">
    <property type="protein sequence ID" value="TWT24945.1"/>
    <property type="molecule type" value="Genomic_DNA"/>
</dbReference>
<dbReference type="GO" id="GO:0035556">
    <property type="term" value="P:intracellular signal transduction"/>
    <property type="evidence" value="ECO:0007669"/>
    <property type="project" value="InterPro"/>
</dbReference>
<dbReference type="AlphaFoldDB" id="A0A5C5UHZ2"/>
<protein>
    <recommendedName>
        <fullName evidence="1">Guanylate cyclase domain-containing protein</fullName>
    </recommendedName>
</protein>
<evidence type="ECO:0000313" key="3">
    <source>
        <dbReference type="Proteomes" id="UP000320791"/>
    </source>
</evidence>
<dbReference type="Gene3D" id="3.30.70.1230">
    <property type="entry name" value="Nucleotide cyclase"/>
    <property type="match status" value="1"/>
</dbReference>
<comment type="caution">
    <text evidence="2">The sequence shown here is derived from an EMBL/GenBank/DDBJ whole genome shotgun (WGS) entry which is preliminary data.</text>
</comment>
<name>A0A5C5UHZ2_9CORY</name>
<dbReference type="InterPro" id="IPR029787">
    <property type="entry name" value="Nucleotide_cyclase"/>
</dbReference>
<dbReference type="Proteomes" id="UP000320791">
    <property type="component" value="Unassembled WGS sequence"/>
</dbReference>
<reference evidence="2 3" key="1">
    <citation type="submission" date="2019-08" db="EMBL/GenBank/DDBJ databases">
        <authorList>
            <person name="Lei W."/>
        </authorList>
    </citation>
    <scope>NUCLEOTIDE SEQUENCE [LARGE SCALE GENOMIC DNA]</scope>
    <source>
        <strain evidence="2 3">CCUG 58627</strain>
    </source>
</reference>
<evidence type="ECO:0000259" key="1">
    <source>
        <dbReference type="PROSITE" id="PS50125"/>
    </source>
</evidence>
<dbReference type="RefSeq" id="WP_146324481.1">
    <property type="nucleotide sequence ID" value="NZ_BAABLR010000071.1"/>
</dbReference>